<sequence>MEDGEDAVGSYREHGGPASDAGAVGPRKQYARALRAVYRRIQDEAPKTGGRLSHKILQSYGEVLAAQRPDEKVDYDYTSISRFLSGERTAPAPFIDVLAFAGQQVGVPVSDEEDARLRRLHFDALLDGANPEELNAYLRDKLTRIHQTLADTLRRMSWMTEHHARDVGLIDHQALVDHVGKILGSVCPQLESLRAERDLAREAQAKAAAEIDDLLETTRRQYRELEQAGSHTQSLEQQLARRPTDLGEGTFSLRELYRLPPGSYTKSSSYLAFGTRFGHRELARVSLMPAEDSGRERFHLLPAVPLAVTGSLVSHWLGGRLLGPVRLEDLAGTLVRNILSVGIGYVRVLLLGVLVNQAVYLVFRPAHKHGSTTDPFARWRITTHAIIGAGAVWGMFDPLLPSLSWLDGALALKAFGALAAAYIMALASWGGRRLIFTIHR</sequence>
<evidence type="ECO:0000256" key="2">
    <source>
        <dbReference type="SAM" id="MobiDB-lite"/>
    </source>
</evidence>
<keyword evidence="3" id="KW-1133">Transmembrane helix</keyword>
<organism evidence="4 5">
    <name type="scientific">Streptomyces paradoxus</name>
    <dbReference type="NCBI Taxonomy" id="66375"/>
    <lineage>
        <taxon>Bacteria</taxon>
        <taxon>Bacillati</taxon>
        <taxon>Actinomycetota</taxon>
        <taxon>Actinomycetes</taxon>
        <taxon>Kitasatosporales</taxon>
        <taxon>Streptomycetaceae</taxon>
        <taxon>Streptomyces</taxon>
    </lineage>
</organism>
<keyword evidence="1" id="KW-0175">Coiled coil</keyword>
<feature type="transmembrane region" description="Helical" evidence="3">
    <location>
        <begin position="375"/>
        <end position="396"/>
    </location>
</feature>
<keyword evidence="5" id="KW-1185">Reference proteome</keyword>
<gene>
    <name evidence="4" type="ORF">HNR57_007065</name>
</gene>
<accession>A0A7W9TI30</accession>
<evidence type="ECO:0000313" key="4">
    <source>
        <dbReference type="EMBL" id="MBB6081114.1"/>
    </source>
</evidence>
<dbReference type="Proteomes" id="UP000591537">
    <property type="component" value="Unassembled WGS sequence"/>
</dbReference>
<evidence type="ECO:0000256" key="1">
    <source>
        <dbReference type="SAM" id="Coils"/>
    </source>
</evidence>
<feature type="transmembrane region" description="Helical" evidence="3">
    <location>
        <begin position="338"/>
        <end position="363"/>
    </location>
</feature>
<dbReference type="AlphaFoldDB" id="A0A7W9TI30"/>
<proteinExistence type="predicted"/>
<keyword evidence="3" id="KW-0812">Transmembrane</keyword>
<dbReference type="RefSeq" id="WP_184566639.1">
    <property type="nucleotide sequence ID" value="NZ_BAAARS010000020.1"/>
</dbReference>
<reference evidence="4 5" key="1">
    <citation type="submission" date="2020-08" db="EMBL/GenBank/DDBJ databases">
        <title>Genomic Encyclopedia of Type Strains, Phase IV (KMG-IV): sequencing the most valuable type-strain genomes for metagenomic binning, comparative biology and taxonomic classification.</title>
        <authorList>
            <person name="Goeker M."/>
        </authorList>
    </citation>
    <scope>NUCLEOTIDE SEQUENCE [LARGE SCALE GENOMIC DNA]</scope>
    <source>
        <strain evidence="4 5">DSM 43350</strain>
    </source>
</reference>
<feature type="coiled-coil region" evidence="1">
    <location>
        <begin position="190"/>
        <end position="228"/>
    </location>
</feature>
<comment type="caution">
    <text evidence="4">The sequence shown here is derived from an EMBL/GenBank/DDBJ whole genome shotgun (WGS) entry which is preliminary data.</text>
</comment>
<evidence type="ECO:0000313" key="5">
    <source>
        <dbReference type="Proteomes" id="UP000591537"/>
    </source>
</evidence>
<dbReference type="EMBL" id="JACHGV010000016">
    <property type="protein sequence ID" value="MBB6081114.1"/>
    <property type="molecule type" value="Genomic_DNA"/>
</dbReference>
<feature type="region of interest" description="Disordered" evidence="2">
    <location>
        <begin position="1"/>
        <end position="26"/>
    </location>
</feature>
<name>A0A7W9TI30_9ACTN</name>
<evidence type="ECO:0000256" key="3">
    <source>
        <dbReference type="SAM" id="Phobius"/>
    </source>
</evidence>
<feature type="transmembrane region" description="Helical" evidence="3">
    <location>
        <begin position="408"/>
        <end position="430"/>
    </location>
</feature>
<protein>
    <submittedName>
        <fullName evidence="4">Uncharacterized protein</fullName>
    </submittedName>
</protein>
<keyword evidence="3" id="KW-0472">Membrane</keyword>